<protein>
    <recommendedName>
        <fullName evidence="2">Phospholipid scramblase</fullName>
    </recommendedName>
</protein>
<dbReference type="InterPro" id="IPR005552">
    <property type="entry name" value="Scramblase"/>
</dbReference>
<dbReference type="OMA" id="CEQANEY"/>
<dbReference type="RefSeq" id="XP_004036405.1">
    <property type="nucleotide sequence ID" value="XM_004036357.1"/>
</dbReference>
<evidence type="ECO:0000313" key="4">
    <source>
        <dbReference type="Proteomes" id="UP000008983"/>
    </source>
</evidence>
<proteinExistence type="inferred from homology"/>
<gene>
    <name evidence="3" type="ORF">IMG5_083710</name>
</gene>
<dbReference type="GO" id="GO:0005886">
    <property type="term" value="C:plasma membrane"/>
    <property type="evidence" value="ECO:0007669"/>
    <property type="project" value="TreeGrafter"/>
</dbReference>
<evidence type="ECO:0000256" key="1">
    <source>
        <dbReference type="ARBA" id="ARBA00005350"/>
    </source>
</evidence>
<dbReference type="InParanoid" id="G0QQT5"/>
<reference evidence="3 4" key="1">
    <citation type="submission" date="2011-07" db="EMBL/GenBank/DDBJ databases">
        <authorList>
            <person name="Coyne R."/>
            <person name="Brami D."/>
            <person name="Johnson J."/>
            <person name="Hostetler J."/>
            <person name="Hannick L."/>
            <person name="Clark T."/>
            <person name="Cassidy-Hanley D."/>
            <person name="Inman J."/>
        </authorList>
    </citation>
    <scope>NUCLEOTIDE SEQUENCE [LARGE SCALE GENOMIC DNA]</scope>
    <source>
        <strain evidence="3 4">G5</strain>
    </source>
</reference>
<accession>G0QQT5</accession>
<dbReference type="Pfam" id="PF03803">
    <property type="entry name" value="Scramblase"/>
    <property type="match status" value="1"/>
</dbReference>
<dbReference type="GO" id="GO:0017128">
    <property type="term" value="F:phospholipid scramblase activity"/>
    <property type="evidence" value="ECO:0007669"/>
    <property type="project" value="InterPro"/>
</dbReference>
<dbReference type="OrthoDB" id="444338at2759"/>
<dbReference type="EMBL" id="GL983676">
    <property type="protein sequence ID" value="EGR32419.1"/>
    <property type="molecule type" value="Genomic_DNA"/>
</dbReference>
<evidence type="ECO:0000256" key="2">
    <source>
        <dbReference type="RuleBase" id="RU363116"/>
    </source>
</evidence>
<dbReference type="Proteomes" id="UP000008983">
    <property type="component" value="Unassembled WGS sequence"/>
</dbReference>
<dbReference type="PANTHER" id="PTHR23248">
    <property type="entry name" value="PHOSPHOLIPID SCRAMBLASE-RELATED"/>
    <property type="match status" value="1"/>
</dbReference>
<dbReference type="AlphaFoldDB" id="G0QQT5"/>
<sequence>MKSLDLIQQVLLIQQADPQERFNPCIFPLYCSCGLCFVNCCEQENIYQLIKSDENFEHREFIYKFTEEKKFFLQKCCFPPSHRSLEIKGENIYKETIIQIEKPFKCTFLCFARPQMLINYKNLYIGKVLEPFTCQIFTCLFHELEIYDKNDSLSYLLKAQLFQGGVFCASCFGNSCQIIEYNIFNRNDEKVGSIKHIFDGLQKEYCTKADKFGITFPFDATVEEKVLIICATILIDYLLFENF</sequence>
<dbReference type="GeneID" id="14908580"/>
<name>G0QQT5_ICHMU</name>
<comment type="similarity">
    <text evidence="1 2">Belongs to the phospholipid scramblase family.</text>
</comment>
<dbReference type="PANTHER" id="PTHR23248:SF9">
    <property type="entry name" value="PHOSPHOLIPID SCRAMBLASE"/>
    <property type="match status" value="1"/>
</dbReference>
<evidence type="ECO:0000313" key="3">
    <source>
        <dbReference type="EMBL" id="EGR32419.1"/>
    </source>
</evidence>
<dbReference type="eggNOG" id="ENOG502SRC1">
    <property type="taxonomic scope" value="Eukaryota"/>
</dbReference>
<keyword evidence="4" id="KW-1185">Reference proteome</keyword>
<organism evidence="3 4">
    <name type="scientific">Ichthyophthirius multifiliis</name>
    <name type="common">White spot disease agent</name>
    <name type="synonym">Ich</name>
    <dbReference type="NCBI Taxonomy" id="5932"/>
    <lineage>
        <taxon>Eukaryota</taxon>
        <taxon>Sar</taxon>
        <taxon>Alveolata</taxon>
        <taxon>Ciliophora</taxon>
        <taxon>Intramacronucleata</taxon>
        <taxon>Oligohymenophorea</taxon>
        <taxon>Hymenostomatida</taxon>
        <taxon>Ophryoglenina</taxon>
        <taxon>Ichthyophthirius</taxon>
    </lineage>
</organism>